<dbReference type="GO" id="GO:0005524">
    <property type="term" value="F:ATP binding"/>
    <property type="evidence" value="ECO:0007669"/>
    <property type="project" value="UniProtKB-UniRule"/>
</dbReference>
<comment type="caution">
    <text evidence="13">The sequence shown here is derived from an EMBL/GenBank/DDBJ whole genome shotgun (WGS) entry which is preliminary data.</text>
</comment>
<keyword evidence="5 13" id="KW-0418">Kinase</keyword>
<comment type="catalytic activity">
    <reaction evidence="7">
        <text>L-threonyl-[protein] + ATP = O-phospho-L-threonyl-[protein] + ADP + H(+)</text>
        <dbReference type="Rhea" id="RHEA:46608"/>
        <dbReference type="Rhea" id="RHEA-COMP:11060"/>
        <dbReference type="Rhea" id="RHEA-COMP:11605"/>
        <dbReference type="ChEBI" id="CHEBI:15378"/>
        <dbReference type="ChEBI" id="CHEBI:30013"/>
        <dbReference type="ChEBI" id="CHEBI:30616"/>
        <dbReference type="ChEBI" id="CHEBI:61977"/>
        <dbReference type="ChEBI" id="CHEBI:456216"/>
        <dbReference type="EC" id="2.7.11.1"/>
    </reaction>
</comment>
<evidence type="ECO:0000256" key="11">
    <source>
        <dbReference type="SAM" id="Phobius"/>
    </source>
</evidence>
<feature type="compositionally biased region" description="Pro residues" evidence="10">
    <location>
        <begin position="366"/>
        <end position="394"/>
    </location>
</feature>
<evidence type="ECO:0000256" key="9">
    <source>
        <dbReference type="PROSITE-ProRule" id="PRU10141"/>
    </source>
</evidence>
<evidence type="ECO:0000256" key="7">
    <source>
        <dbReference type="ARBA" id="ARBA00047899"/>
    </source>
</evidence>
<dbReference type="RefSeq" id="WP_039715120.1">
    <property type="nucleotide sequence ID" value="NZ_JTJC03000001.1"/>
</dbReference>
<name>A0A9X5I384_9CYAN</name>
<dbReference type="OrthoDB" id="507628at2"/>
<dbReference type="PROSITE" id="PS50011">
    <property type="entry name" value="PROTEIN_KINASE_DOM"/>
    <property type="match status" value="1"/>
</dbReference>
<dbReference type="Gene3D" id="1.10.510.10">
    <property type="entry name" value="Transferase(Phosphotransferase) domain 1"/>
    <property type="match status" value="1"/>
</dbReference>
<feature type="transmembrane region" description="Helical" evidence="11">
    <location>
        <begin position="332"/>
        <end position="353"/>
    </location>
</feature>
<protein>
    <recommendedName>
        <fullName evidence="1">non-specific serine/threonine protein kinase</fullName>
        <ecNumber evidence="1">2.7.11.1</ecNumber>
    </recommendedName>
</protein>
<dbReference type="Gene3D" id="3.30.200.20">
    <property type="entry name" value="Phosphorylase Kinase, domain 1"/>
    <property type="match status" value="1"/>
</dbReference>
<dbReference type="EC" id="2.7.11.1" evidence="1"/>
<dbReference type="SUPFAM" id="SSF56112">
    <property type="entry name" value="Protein kinase-like (PK-like)"/>
    <property type="match status" value="1"/>
</dbReference>
<evidence type="ECO:0000256" key="10">
    <source>
        <dbReference type="SAM" id="MobiDB-lite"/>
    </source>
</evidence>
<proteinExistence type="predicted"/>
<organism evidence="13 14">
    <name type="scientific">Scytonema millei VB511283</name>
    <dbReference type="NCBI Taxonomy" id="1245923"/>
    <lineage>
        <taxon>Bacteria</taxon>
        <taxon>Bacillati</taxon>
        <taxon>Cyanobacteriota</taxon>
        <taxon>Cyanophyceae</taxon>
        <taxon>Nostocales</taxon>
        <taxon>Scytonemataceae</taxon>
        <taxon>Scytonema</taxon>
    </lineage>
</organism>
<feature type="domain" description="Protein kinase" evidence="12">
    <location>
        <begin position="20"/>
        <end position="288"/>
    </location>
</feature>
<dbReference type="EMBL" id="JTJC03000001">
    <property type="protein sequence ID" value="NHC33571.1"/>
    <property type="molecule type" value="Genomic_DNA"/>
</dbReference>
<evidence type="ECO:0000256" key="1">
    <source>
        <dbReference type="ARBA" id="ARBA00012513"/>
    </source>
</evidence>
<keyword evidence="2 13" id="KW-0723">Serine/threonine-protein kinase</keyword>
<dbReference type="Proteomes" id="UP000031532">
    <property type="component" value="Unassembled WGS sequence"/>
</dbReference>
<evidence type="ECO:0000256" key="4">
    <source>
        <dbReference type="ARBA" id="ARBA00022741"/>
    </source>
</evidence>
<dbReference type="PROSITE" id="PS00109">
    <property type="entry name" value="PROTEIN_KINASE_TYR"/>
    <property type="match status" value="1"/>
</dbReference>
<reference evidence="13 14" key="1">
    <citation type="journal article" date="2015" name="Genome Announc.">
        <title>Draft Genome Sequence of the Terrestrial Cyanobacterium Scytonema millei VB511283, Isolated from Eastern India.</title>
        <authorList>
            <person name="Sen D."/>
            <person name="Chandrababunaidu M.M."/>
            <person name="Singh D."/>
            <person name="Sanghi N."/>
            <person name="Ghorai A."/>
            <person name="Mishra G.P."/>
            <person name="Madduluri M."/>
            <person name="Adhikary S.P."/>
            <person name="Tripathy S."/>
        </authorList>
    </citation>
    <scope>NUCLEOTIDE SEQUENCE [LARGE SCALE GENOMIC DNA]</scope>
    <source>
        <strain evidence="13 14">VB511283</strain>
    </source>
</reference>
<keyword evidence="14" id="KW-1185">Reference proteome</keyword>
<dbReference type="Gene3D" id="2.60.120.380">
    <property type="match status" value="2"/>
</dbReference>
<accession>A0A9X5I384</accession>
<keyword evidence="11" id="KW-1133">Transmembrane helix</keyword>
<evidence type="ECO:0000313" key="14">
    <source>
        <dbReference type="Proteomes" id="UP000031532"/>
    </source>
</evidence>
<dbReference type="InterPro" id="IPR000719">
    <property type="entry name" value="Prot_kinase_dom"/>
</dbReference>
<evidence type="ECO:0000256" key="2">
    <source>
        <dbReference type="ARBA" id="ARBA00022527"/>
    </source>
</evidence>
<evidence type="ECO:0000256" key="6">
    <source>
        <dbReference type="ARBA" id="ARBA00022840"/>
    </source>
</evidence>
<keyword evidence="11" id="KW-0812">Transmembrane</keyword>
<keyword evidence="6 9" id="KW-0067">ATP-binding</keyword>
<dbReference type="InterPro" id="IPR017441">
    <property type="entry name" value="Protein_kinase_ATP_BS"/>
</dbReference>
<evidence type="ECO:0000256" key="3">
    <source>
        <dbReference type="ARBA" id="ARBA00022679"/>
    </source>
</evidence>
<evidence type="ECO:0000259" key="12">
    <source>
        <dbReference type="PROSITE" id="PS50011"/>
    </source>
</evidence>
<evidence type="ECO:0000256" key="5">
    <source>
        <dbReference type="ARBA" id="ARBA00022777"/>
    </source>
</evidence>
<sequence length="629" mass="68838">MNQPPLQPPLQLGTVLQNRYRVDRVLGQGGFGRTYLAEDLGRFNELCALKELIPAQADNYALEKSQQLFQREAAILYQIQHPQVPQFRATFEEDRRLFLVQDYVAGKTYRTLLDEYQAKGQTFSEAEVFHLLKQLLPVLAHIHARGIIHRDISPDNIILRESDAKPVLIDFGVVKELATRFQSSSSTPAQATTVGKLGYAPSEQIQTGRAYPSSDLYALAVTVVVLLTGREPQELFDDLTLVWHWQRWATVTPGFAQILNRMLSYKPNDRYQNVAEVAKALQAIEPQIAQSPAAPISTVQTLAVASNPDLVASFTKPDPVITTSKNRWSQTWLIVPVLMLVAVLAGIGGWAIMSAMLGRNTERSQPPTPQNFPSPVVPSAQPTPTPDSPTPFATPTPTLDQSPVVYSQALNLVPGSSSDVTGSLRANVTVNYTFVAERGQQLSATLAQEGALLTVLGPDKQAIADASQVTSYQGTLPSTGIYTVQLTPAPGVDESQYQLNLSLESLNKPAPTPSLPTSSPASPAVEVPTAETETINFAEGQSRTQVSGRTSRRQIQRYLVDLEEGQQLSVIVTRGAVTLDVRDPNGNVLKGKNEFHWQGRVKRSGQYQIDVVPLANNEVEFGVNVGVYK</sequence>
<keyword evidence="3" id="KW-0808">Transferase</keyword>
<gene>
    <name evidence="13" type="ORF">QH73_0002650</name>
</gene>
<dbReference type="PANTHER" id="PTHR24363:SF0">
    <property type="entry name" value="SERINE_THREONINE KINASE LIKE DOMAIN CONTAINING 1"/>
    <property type="match status" value="1"/>
</dbReference>
<dbReference type="PANTHER" id="PTHR24363">
    <property type="entry name" value="SERINE/THREONINE PROTEIN KINASE"/>
    <property type="match status" value="1"/>
</dbReference>
<feature type="binding site" evidence="9">
    <location>
        <position position="50"/>
    </location>
    <ligand>
        <name>ATP</name>
        <dbReference type="ChEBI" id="CHEBI:30616"/>
    </ligand>
</feature>
<evidence type="ECO:0000313" key="13">
    <source>
        <dbReference type="EMBL" id="NHC33571.1"/>
    </source>
</evidence>
<dbReference type="PROSITE" id="PS00107">
    <property type="entry name" value="PROTEIN_KINASE_ATP"/>
    <property type="match status" value="1"/>
</dbReference>
<dbReference type="AlphaFoldDB" id="A0A9X5I384"/>
<dbReference type="GO" id="GO:0004674">
    <property type="term" value="F:protein serine/threonine kinase activity"/>
    <property type="evidence" value="ECO:0007669"/>
    <property type="project" value="UniProtKB-KW"/>
</dbReference>
<comment type="catalytic activity">
    <reaction evidence="8">
        <text>L-seryl-[protein] + ATP = O-phospho-L-seryl-[protein] + ADP + H(+)</text>
        <dbReference type="Rhea" id="RHEA:17989"/>
        <dbReference type="Rhea" id="RHEA-COMP:9863"/>
        <dbReference type="Rhea" id="RHEA-COMP:11604"/>
        <dbReference type="ChEBI" id="CHEBI:15378"/>
        <dbReference type="ChEBI" id="CHEBI:29999"/>
        <dbReference type="ChEBI" id="CHEBI:30616"/>
        <dbReference type="ChEBI" id="CHEBI:83421"/>
        <dbReference type="ChEBI" id="CHEBI:456216"/>
        <dbReference type="EC" id="2.7.11.1"/>
    </reaction>
</comment>
<dbReference type="InterPro" id="IPR008266">
    <property type="entry name" value="Tyr_kinase_AS"/>
</dbReference>
<dbReference type="CDD" id="cd14014">
    <property type="entry name" value="STKc_PknB_like"/>
    <property type="match status" value="1"/>
</dbReference>
<dbReference type="Pfam" id="PF00069">
    <property type="entry name" value="Pkinase"/>
    <property type="match status" value="1"/>
</dbReference>
<keyword evidence="4 9" id="KW-0547">Nucleotide-binding</keyword>
<evidence type="ECO:0000256" key="8">
    <source>
        <dbReference type="ARBA" id="ARBA00048679"/>
    </source>
</evidence>
<keyword evidence="11" id="KW-0472">Membrane</keyword>
<dbReference type="InterPro" id="IPR011009">
    <property type="entry name" value="Kinase-like_dom_sf"/>
</dbReference>
<feature type="region of interest" description="Disordered" evidence="10">
    <location>
        <begin position="361"/>
        <end position="400"/>
    </location>
</feature>